<evidence type="ECO:0000313" key="12">
    <source>
        <dbReference type="Proteomes" id="UP000486602"/>
    </source>
</evidence>
<comment type="subunit">
    <text evidence="9">Homodimer.</text>
</comment>
<dbReference type="Proteomes" id="UP000486602">
    <property type="component" value="Unassembled WGS sequence"/>
</dbReference>
<organism evidence="11 12">
    <name type="scientific">Cryomorpha ignava</name>
    <dbReference type="NCBI Taxonomy" id="101383"/>
    <lineage>
        <taxon>Bacteria</taxon>
        <taxon>Pseudomonadati</taxon>
        <taxon>Bacteroidota</taxon>
        <taxon>Flavobacteriia</taxon>
        <taxon>Flavobacteriales</taxon>
        <taxon>Cryomorphaceae</taxon>
        <taxon>Cryomorpha</taxon>
    </lineage>
</organism>
<evidence type="ECO:0000256" key="5">
    <source>
        <dbReference type="ARBA" id="ARBA00013189"/>
    </source>
</evidence>
<dbReference type="CDD" id="cd05247">
    <property type="entry name" value="UDP_G4E_1_SDR_e"/>
    <property type="match status" value="1"/>
</dbReference>
<evidence type="ECO:0000256" key="8">
    <source>
        <dbReference type="ARBA" id="ARBA00023235"/>
    </source>
</evidence>
<dbReference type="PRINTS" id="PR01713">
    <property type="entry name" value="NUCEPIMERASE"/>
</dbReference>
<dbReference type="Gene3D" id="3.90.25.10">
    <property type="entry name" value="UDP-galactose 4-epimerase, domain 1"/>
    <property type="match status" value="1"/>
</dbReference>
<dbReference type="RefSeq" id="WP_163282806.1">
    <property type="nucleotide sequence ID" value="NZ_JAAGVY010000001.1"/>
</dbReference>
<name>A0A7K3WM44_9FLAO</name>
<comment type="catalytic activity">
    <reaction evidence="1 9">
        <text>UDP-alpha-D-glucose = UDP-alpha-D-galactose</text>
        <dbReference type="Rhea" id="RHEA:22168"/>
        <dbReference type="ChEBI" id="CHEBI:58885"/>
        <dbReference type="ChEBI" id="CHEBI:66914"/>
        <dbReference type="EC" id="5.1.3.2"/>
    </reaction>
</comment>
<dbReference type="InterPro" id="IPR036291">
    <property type="entry name" value="NAD(P)-bd_dom_sf"/>
</dbReference>
<dbReference type="PANTHER" id="PTHR43725:SF47">
    <property type="entry name" value="UDP-GLUCOSE 4-EPIMERASE"/>
    <property type="match status" value="1"/>
</dbReference>
<evidence type="ECO:0000256" key="2">
    <source>
        <dbReference type="ARBA" id="ARBA00001911"/>
    </source>
</evidence>
<accession>A0A7K3WM44</accession>
<dbReference type="GO" id="GO:0003978">
    <property type="term" value="F:UDP-glucose 4-epimerase activity"/>
    <property type="evidence" value="ECO:0007669"/>
    <property type="project" value="UniProtKB-UniRule"/>
</dbReference>
<evidence type="ECO:0000256" key="4">
    <source>
        <dbReference type="ARBA" id="ARBA00007637"/>
    </source>
</evidence>
<dbReference type="PANTHER" id="PTHR43725">
    <property type="entry name" value="UDP-GLUCOSE 4-EPIMERASE"/>
    <property type="match status" value="1"/>
</dbReference>
<dbReference type="InterPro" id="IPR016040">
    <property type="entry name" value="NAD(P)-bd_dom"/>
</dbReference>
<dbReference type="NCBIfam" id="TIGR01179">
    <property type="entry name" value="galE"/>
    <property type="match status" value="1"/>
</dbReference>
<dbReference type="UniPathway" id="UPA00214"/>
<protein>
    <recommendedName>
        <fullName evidence="6 9">UDP-glucose 4-epimerase</fullName>
        <ecNumber evidence="5 9">5.1.3.2</ecNumber>
    </recommendedName>
</protein>
<evidence type="ECO:0000256" key="1">
    <source>
        <dbReference type="ARBA" id="ARBA00000083"/>
    </source>
</evidence>
<comment type="pathway">
    <text evidence="3 9">Carbohydrate metabolism; galactose metabolism.</text>
</comment>
<gene>
    <name evidence="11" type="primary">galE</name>
    <name evidence="11" type="ORF">G3O08_01055</name>
</gene>
<dbReference type="GO" id="GO:0006012">
    <property type="term" value="P:galactose metabolic process"/>
    <property type="evidence" value="ECO:0007669"/>
    <property type="project" value="UniProtKB-UniPathway"/>
</dbReference>
<comment type="caution">
    <text evidence="11">The sequence shown here is derived from an EMBL/GenBank/DDBJ whole genome shotgun (WGS) entry which is preliminary data.</text>
</comment>
<dbReference type="GO" id="GO:0005829">
    <property type="term" value="C:cytosol"/>
    <property type="evidence" value="ECO:0007669"/>
    <property type="project" value="TreeGrafter"/>
</dbReference>
<sequence length="339" mass="37509">MKKILLTGGAGYIGSHIAVALVDAGFEPIIVDNFSNSDRSVITAIESIVNRKITFHEADCCKFDSILKIIKEEKTIVGTIHLAAYKAVGESVEQPLKYYENNIGAMTSVIRAASESGLSNFVFSSSCTVYGTPEIQPVTEESPWQAAYSPYGYTKQVCERIMHDFQISKPNTKQVSLRYFNPIGAHPSGKIGELPLGKPNNLVPYLTQVAAGIREKLTIYGDDYNTADGTCVRDYIHVVDLAAAHVSALRFMMENNTSQLSVFNIGTGYGVSVKEIIDLFQEVNNMKVNVAYGARRKGDVEAIYANSEKANRELGWKAEYSTKDALKHAWNWQQNLQEK</sequence>
<keyword evidence="12" id="KW-1185">Reference proteome</keyword>
<proteinExistence type="inferred from homology"/>
<reference evidence="11 12" key="1">
    <citation type="submission" date="2020-02" db="EMBL/GenBank/DDBJ databases">
        <title>Out from the shadows clarifying the taxonomy of the family Cryomorphaceae and related taxa by utilizing the GTDB taxonomic framework.</title>
        <authorList>
            <person name="Bowman J.P."/>
        </authorList>
    </citation>
    <scope>NUCLEOTIDE SEQUENCE [LARGE SCALE GENOMIC DNA]</scope>
    <source>
        <strain evidence="11 12">QSSC 1-22</strain>
    </source>
</reference>
<keyword evidence="9" id="KW-0119">Carbohydrate metabolism</keyword>
<dbReference type="SUPFAM" id="SSF51735">
    <property type="entry name" value="NAD(P)-binding Rossmann-fold domains"/>
    <property type="match status" value="1"/>
</dbReference>
<evidence type="ECO:0000256" key="7">
    <source>
        <dbReference type="ARBA" id="ARBA00023027"/>
    </source>
</evidence>
<dbReference type="InterPro" id="IPR005886">
    <property type="entry name" value="UDP_G4E"/>
</dbReference>
<feature type="domain" description="NAD(P)-binding" evidence="10">
    <location>
        <begin position="5"/>
        <end position="327"/>
    </location>
</feature>
<evidence type="ECO:0000313" key="11">
    <source>
        <dbReference type="EMBL" id="NEN22091.1"/>
    </source>
</evidence>
<evidence type="ECO:0000259" key="10">
    <source>
        <dbReference type="Pfam" id="PF16363"/>
    </source>
</evidence>
<evidence type="ECO:0000256" key="9">
    <source>
        <dbReference type="RuleBase" id="RU366046"/>
    </source>
</evidence>
<dbReference type="EC" id="5.1.3.2" evidence="5 9"/>
<keyword evidence="8 9" id="KW-0413">Isomerase</keyword>
<dbReference type="Gene3D" id="3.40.50.720">
    <property type="entry name" value="NAD(P)-binding Rossmann-like Domain"/>
    <property type="match status" value="1"/>
</dbReference>
<dbReference type="EMBL" id="JAAGVY010000001">
    <property type="protein sequence ID" value="NEN22091.1"/>
    <property type="molecule type" value="Genomic_DNA"/>
</dbReference>
<comment type="similarity">
    <text evidence="4 9">Belongs to the NAD(P)-dependent epimerase/dehydratase family.</text>
</comment>
<comment type="cofactor">
    <cofactor evidence="2 9">
        <name>NAD(+)</name>
        <dbReference type="ChEBI" id="CHEBI:57540"/>
    </cofactor>
</comment>
<dbReference type="AlphaFoldDB" id="A0A7K3WM44"/>
<evidence type="ECO:0000256" key="6">
    <source>
        <dbReference type="ARBA" id="ARBA00018569"/>
    </source>
</evidence>
<dbReference type="Pfam" id="PF16363">
    <property type="entry name" value="GDP_Man_Dehyd"/>
    <property type="match status" value="1"/>
</dbReference>
<evidence type="ECO:0000256" key="3">
    <source>
        <dbReference type="ARBA" id="ARBA00004947"/>
    </source>
</evidence>
<keyword evidence="7 9" id="KW-0520">NAD</keyword>